<reference evidence="22 23" key="1">
    <citation type="submission" date="2018-08" db="EMBL/GenBank/DDBJ databases">
        <title>Henriciella mobilis sp. nov., isolated from seawater.</title>
        <authorList>
            <person name="Cheng H."/>
            <person name="Wu Y.-H."/>
            <person name="Xu X.-W."/>
            <person name="Guo L.-L."/>
        </authorList>
    </citation>
    <scope>NUCLEOTIDE SEQUENCE [LARGE SCALE GENOMIC DNA]</scope>
    <source>
        <strain evidence="22 23">CCUG66934</strain>
    </source>
</reference>
<organism evidence="22 23">
    <name type="scientific">Henriciella barbarensis</name>
    <dbReference type="NCBI Taxonomy" id="86342"/>
    <lineage>
        <taxon>Bacteria</taxon>
        <taxon>Pseudomonadati</taxon>
        <taxon>Pseudomonadota</taxon>
        <taxon>Alphaproteobacteria</taxon>
        <taxon>Hyphomonadales</taxon>
        <taxon>Hyphomonadaceae</taxon>
        <taxon>Henriciella</taxon>
    </lineage>
</organism>
<keyword evidence="11" id="KW-0067">ATP-binding</keyword>
<feature type="coiled-coil region" evidence="16">
    <location>
        <begin position="330"/>
        <end position="386"/>
    </location>
</feature>
<evidence type="ECO:0000256" key="16">
    <source>
        <dbReference type="SAM" id="Coils"/>
    </source>
</evidence>
<accession>A0A399QS35</accession>
<evidence type="ECO:0000256" key="13">
    <source>
        <dbReference type="ARBA" id="ARBA00023136"/>
    </source>
</evidence>
<evidence type="ECO:0000256" key="15">
    <source>
        <dbReference type="ARBA" id="ARBA00051245"/>
    </source>
</evidence>
<keyword evidence="14" id="KW-0829">Tyrosine-protein kinase</keyword>
<dbReference type="NCBIfam" id="TIGR01007">
    <property type="entry name" value="eps_fam"/>
    <property type="match status" value="1"/>
</dbReference>
<dbReference type="Gene3D" id="3.40.50.300">
    <property type="entry name" value="P-loop containing nucleotide triphosphate hydrolases"/>
    <property type="match status" value="1"/>
</dbReference>
<name>A0A399QS35_9PROT</name>
<keyword evidence="10 22" id="KW-0418">Kinase</keyword>
<feature type="transmembrane region" description="Helical" evidence="18">
    <location>
        <begin position="445"/>
        <end position="467"/>
    </location>
</feature>
<evidence type="ECO:0000256" key="4">
    <source>
        <dbReference type="ARBA" id="ARBA00011903"/>
    </source>
</evidence>
<evidence type="ECO:0000256" key="1">
    <source>
        <dbReference type="ARBA" id="ARBA00004429"/>
    </source>
</evidence>
<keyword evidence="13 18" id="KW-0472">Membrane</keyword>
<gene>
    <name evidence="22" type="ORF">D1224_15295</name>
</gene>
<keyword evidence="12 18" id="KW-1133">Transmembrane helix</keyword>
<evidence type="ECO:0000259" key="21">
    <source>
        <dbReference type="Pfam" id="PF13807"/>
    </source>
</evidence>
<dbReference type="RefSeq" id="WP_119380798.1">
    <property type="nucleotide sequence ID" value="NZ_QWGB01000014.1"/>
</dbReference>
<dbReference type="Pfam" id="PF13614">
    <property type="entry name" value="AAA_31"/>
    <property type="match status" value="1"/>
</dbReference>
<protein>
    <recommendedName>
        <fullName evidence="4">non-specific protein-tyrosine kinase</fullName>
        <ecNumber evidence="4">2.7.10.2</ecNumber>
    </recommendedName>
</protein>
<keyword evidence="7 22" id="KW-0808">Transferase</keyword>
<keyword evidence="9" id="KW-0547">Nucleotide-binding</keyword>
<evidence type="ECO:0000256" key="3">
    <source>
        <dbReference type="ARBA" id="ARBA00008883"/>
    </source>
</evidence>
<dbReference type="InterPro" id="IPR003856">
    <property type="entry name" value="LPS_length_determ_N"/>
</dbReference>
<dbReference type="Pfam" id="PF02706">
    <property type="entry name" value="Wzz"/>
    <property type="match status" value="1"/>
</dbReference>
<keyword evidence="6" id="KW-0997">Cell inner membrane</keyword>
<dbReference type="InterPro" id="IPR027417">
    <property type="entry name" value="P-loop_NTPase"/>
</dbReference>
<comment type="similarity">
    <text evidence="3">Belongs to the etk/wzc family.</text>
</comment>
<feature type="domain" description="Tyrosine-protein kinase G-rich" evidence="21">
    <location>
        <begin position="393"/>
        <end position="463"/>
    </location>
</feature>
<evidence type="ECO:0000259" key="19">
    <source>
        <dbReference type="Pfam" id="PF02706"/>
    </source>
</evidence>
<evidence type="ECO:0000256" key="9">
    <source>
        <dbReference type="ARBA" id="ARBA00022741"/>
    </source>
</evidence>
<evidence type="ECO:0000313" key="23">
    <source>
        <dbReference type="Proteomes" id="UP000265431"/>
    </source>
</evidence>
<dbReference type="EMBL" id="QWGB01000014">
    <property type="protein sequence ID" value="RIJ20482.1"/>
    <property type="molecule type" value="Genomic_DNA"/>
</dbReference>
<dbReference type="InterPro" id="IPR032807">
    <property type="entry name" value="GNVR"/>
</dbReference>
<evidence type="ECO:0000256" key="17">
    <source>
        <dbReference type="SAM" id="MobiDB-lite"/>
    </source>
</evidence>
<dbReference type="Pfam" id="PF13807">
    <property type="entry name" value="GNVR"/>
    <property type="match status" value="1"/>
</dbReference>
<proteinExistence type="inferred from homology"/>
<dbReference type="SUPFAM" id="SSF52540">
    <property type="entry name" value="P-loop containing nucleoside triphosphate hydrolases"/>
    <property type="match status" value="1"/>
</dbReference>
<dbReference type="AlphaFoldDB" id="A0A399QS35"/>
<dbReference type="InterPro" id="IPR025669">
    <property type="entry name" value="AAA_dom"/>
</dbReference>
<evidence type="ECO:0000256" key="5">
    <source>
        <dbReference type="ARBA" id="ARBA00022475"/>
    </source>
</evidence>
<evidence type="ECO:0000256" key="7">
    <source>
        <dbReference type="ARBA" id="ARBA00022679"/>
    </source>
</evidence>
<dbReference type="PANTHER" id="PTHR32309:SF13">
    <property type="entry name" value="FERRIC ENTEROBACTIN TRANSPORT PROTEIN FEPE"/>
    <property type="match status" value="1"/>
</dbReference>
<dbReference type="GO" id="GO:0004715">
    <property type="term" value="F:non-membrane spanning protein tyrosine kinase activity"/>
    <property type="evidence" value="ECO:0007669"/>
    <property type="project" value="UniProtKB-EC"/>
</dbReference>
<feature type="region of interest" description="Disordered" evidence="17">
    <location>
        <begin position="1"/>
        <end position="23"/>
    </location>
</feature>
<evidence type="ECO:0000256" key="12">
    <source>
        <dbReference type="ARBA" id="ARBA00022989"/>
    </source>
</evidence>
<feature type="coiled-coil region" evidence="16">
    <location>
        <begin position="263"/>
        <end position="290"/>
    </location>
</feature>
<dbReference type="EC" id="2.7.10.2" evidence="4"/>
<dbReference type="CDD" id="cd05387">
    <property type="entry name" value="BY-kinase"/>
    <property type="match status" value="1"/>
</dbReference>
<dbReference type="GO" id="GO:0005524">
    <property type="term" value="F:ATP binding"/>
    <property type="evidence" value="ECO:0007669"/>
    <property type="project" value="UniProtKB-KW"/>
</dbReference>
<feature type="domain" description="Polysaccharide chain length determinant N-terminal" evidence="19">
    <location>
        <begin position="46"/>
        <end position="135"/>
    </location>
</feature>
<evidence type="ECO:0000259" key="20">
    <source>
        <dbReference type="Pfam" id="PF13614"/>
    </source>
</evidence>
<comment type="caution">
    <text evidence="22">The sequence shown here is derived from an EMBL/GenBank/DDBJ whole genome shotgun (WGS) entry which is preliminary data.</text>
</comment>
<feature type="transmembrane region" description="Helical" evidence="18">
    <location>
        <begin position="61"/>
        <end position="79"/>
    </location>
</feature>
<comment type="subcellular location">
    <subcellularLocation>
        <location evidence="1">Cell inner membrane</location>
        <topology evidence="1">Multi-pass membrane protein</topology>
    </subcellularLocation>
</comment>
<evidence type="ECO:0000256" key="14">
    <source>
        <dbReference type="ARBA" id="ARBA00023137"/>
    </source>
</evidence>
<dbReference type="InterPro" id="IPR005702">
    <property type="entry name" value="Wzc-like_C"/>
</dbReference>
<dbReference type="InterPro" id="IPR050445">
    <property type="entry name" value="Bact_polysacc_biosynth/exp"/>
</dbReference>
<comment type="similarity">
    <text evidence="2">Belongs to the CpsD/CapB family.</text>
</comment>
<evidence type="ECO:0000256" key="10">
    <source>
        <dbReference type="ARBA" id="ARBA00022777"/>
    </source>
</evidence>
<dbReference type="Proteomes" id="UP000265431">
    <property type="component" value="Unassembled WGS sequence"/>
</dbReference>
<dbReference type="GO" id="GO:0005886">
    <property type="term" value="C:plasma membrane"/>
    <property type="evidence" value="ECO:0007669"/>
    <property type="project" value="UniProtKB-SubCell"/>
</dbReference>
<sequence>MNYDRFENLPKRQSRNAPVGERESNFRERFEAIDRDASGSGSGDEAINVWDLLQVFLRRKWMILAITLLSVSIAAVLTLRVTPMYRANATVEVQRQETQIIEGASVDPAIVADGQYMETQYALLRSRSLAERVSEVLNLPSDPRYANQSLPREERLQQAATKVVNGVRVSPQGRSRVINVQFVSPYPREAARIANALVENFIQTNLERKYNTTAYARQFVEDRLQTTRKALEESERRLVEYASSQDILELDSGGGGSLDATSIVSLNSELAAAESERIAAEQRFREAQNNPTTRGMLESEELRRLRMRRSELNAEYQEKLGTFKPGYPEMQQLQARVESLNEEIEVERAAIVDALEAEYRATEAREASLSERVNELRGELQDLRDRRIDYTIIQREVDTNRTQYEALLQRMKEISIASGVGSSQVSVIDQAKVPAHPYEPNLRRAILMALVLGLAGGMGLAFALNFIDDTIKTPDDVKNKLGLAAVGVVPKVKKNKDIVSSELSDPKSAVSEAFFSTRTALQFTTSSGAPRSLLVTSTRPSEGKTSSTVALAMAFAKIGQRVLIIDADMRKPSFVAESGASIGLSGMLTREAELENNIVTSRHDGLYLLPAGVIPPNPAELLSNPRLKSIIEEAEQMFDLVLVDSPPVLSFTDAPLLGSICEGTVVIIQSSAIRTPQVVRTIGRLMESRTNVLGVILTKFDAKKVGYNSDYYYYHYGKGAYAYDQKQLSAKESRQRKIHLFSGPEDPADIRDAG</sequence>
<dbReference type="PANTHER" id="PTHR32309">
    <property type="entry name" value="TYROSINE-PROTEIN KINASE"/>
    <property type="match status" value="1"/>
</dbReference>
<feature type="domain" description="AAA" evidence="20">
    <location>
        <begin position="543"/>
        <end position="657"/>
    </location>
</feature>
<evidence type="ECO:0000256" key="11">
    <source>
        <dbReference type="ARBA" id="ARBA00022840"/>
    </source>
</evidence>
<keyword evidence="16" id="KW-0175">Coiled coil</keyword>
<keyword evidence="8 18" id="KW-0812">Transmembrane</keyword>
<evidence type="ECO:0000313" key="22">
    <source>
        <dbReference type="EMBL" id="RIJ20482.1"/>
    </source>
</evidence>
<dbReference type="OrthoDB" id="230260at2"/>
<feature type="compositionally biased region" description="Basic and acidic residues" evidence="17">
    <location>
        <begin position="1"/>
        <end position="10"/>
    </location>
</feature>
<keyword evidence="5" id="KW-1003">Cell membrane</keyword>
<evidence type="ECO:0000256" key="6">
    <source>
        <dbReference type="ARBA" id="ARBA00022519"/>
    </source>
</evidence>
<evidence type="ECO:0000256" key="2">
    <source>
        <dbReference type="ARBA" id="ARBA00007316"/>
    </source>
</evidence>
<evidence type="ECO:0000256" key="8">
    <source>
        <dbReference type="ARBA" id="ARBA00022692"/>
    </source>
</evidence>
<comment type="catalytic activity">
    <reaction evidence="15">
        <text>L-tyrosyl-[protein] + ATP = O-phospho-L-tyrosyl-[protein] + ADP + H(+)</text>
        <dbReference type="Rhea" id="RHEA:10596"/>
        <dbReference type="Rhea" id="RHEA-COMP:10136"/>
        <dbReference type="Rhea" id="RHEA-COMP:20101"/>
        <dbReference type="ChEBI" id="CHEBI:15378"/>
        <dbReference type="ChEBI" id="CHEBI:30616"/>
        <dbReference type="ChEBI" id="CHEBI:46858"/>
        <dbReference type="ChEBI" id="CHEBI:61978"/>
        <dbReference type="ChEBI" id="CHEBI:456216"/>
        <dbReference type="EC" id="2.7.10.2"/>
    </reaction>
</comment>
<keyword evidence="23" id="KW-1185">Reference proteome</keyword>
<evidence type="ECO:0000256" key="18">
    <source>
        <dbReference type="SAM" id="Phobius"/>
    </source>
</evidence>